<dbReference type="PATRIC" id="fig|1094558.3.peg.850"/>
<dbReference type="eggNOG" id="COG0451">
    <property type="taxonomic scope" value="Bacteria"/>
</dbReference>
<evidence type="ECO:0000256" key="1">
    <source>
        <dbReference type="ARBA" id="ARBA00023027"/>
    </source>
</evidence>
<keyword evidence="3" id="KW-1185">Reference proteome</keyword>
<dbReference type="PANTHER" id="PTHR43574">
    <property type="entry name" value="EPIMERASE-RELATED"/>
    <property type="match status" value="1"/>
</dbReference>
<dbReference type="Proteomes" id="UP000008952">
    <property type="component" value="Unassembled WGS sequence"/>
</dbReference>
<evidence type="ECO:0008006" key="4">
    <source>
        <dbReference type="Google" id="ProtNLM"/>
    </source>
</evidence>
<organism evidence="2 3">
    <name type="scientific">Bartonella tamiae Th239</name>
    <dbReference type="NCBI Taxonomy" id="1094558"/>
    <lineage>
        <taxon>Bacteria</taxon>
        <taxon>Pseudomonadati</taxon>
        <taxon>Pseudomonadota</taxon>
        <taxon>Alphaproteobacteria</taxon>
        <taxon>Hyphomicrobiales</taxon>
        <taxon>Bartonellaceae</taxon>
        <taxon>Bartonella</taxon>
    </lineage>
</organism>
<comment type="caution">
    <text evidence="2">The sequence shown here is derived from an EMBL/GenBank/DDBJ whole genome shotgun (WGS) entry which is preliminary data.</text>
</comment>
<reference evidence="2 3" key="1">
    <citation type="submission" date="2012-03" db="EMBL/GenBank/DDBJ databases">
        <title>The Genome Sequence of Bartonella tamiae Th239.</title>
        <authorList>
            <consortium name="The Broad Institute Genome Sequencing Platform"/>
            <consortium name="The Broad Institute Genome Sequencing Center for Infectious Disease"/>
            <person name="Feldgarden M."/>
            <person name="Kirby J."/>
            <person name="Kosoy M."/>
            <person name="Birtles R."/>
            <person name="Probert W.S."/>
            <person name="Chiaraviglio L."/>
            <person name="Young S.K."/>
            <person name="Zeng Q."/>
            <person name="Gargeya S."/>
            <person name="Fitzgerald M."/>
            <person name="Haas B."/>
            <person name="Abouelleil A."/>
            <person name="Alvarado L."/>
            <person name="Arachchi H.M."/>
            <person name="Berlin A."/>
            <person name="Chapman S.B."/>
            <person name="Gearin G."/>
            <person name="Goldberg J."/>
            <person name="Griggs A."/>
            <person name="Gujja S."/>
            <person name="Hansen M."/>
            <person name="Heiman D."/>
            <person name="Howarth C."/>
            <person name="Larimer J."/>
            <person name="Lui A."/>
            <person name="MacDonald P.J.P."/>
            <person name="McCowen C."/>
            <person name="Montmayeur A."/>
            <person name="Murphy C."/>
            <person name="Neiman D."/>
            <person name="Pearson M."/>
            <person name="Priest M."/>
            <person name="Roberts A."/>
            <person name="Saif S."/>
            <person name="Shea T."/>
            <person name="Sisk P."/>
            <person name="Stolte C."/>
            <person name="Sykes S."/>
            <person name="Wortman J."/>
            <person name="Nusbaum C."/>
            <person name="Birren B."/>
        </authorList>
    </citation>
    <scope>NUCLEOTIDE SEQUENCE [LARGE SCALE GENOMIC DNA]</scope>
    <source>
        <strain evidence="2 3">Th239</strain>
    </source>
</reference>
<dbReference type="EMBL" id="AIMB01000007">
    <property type="protein sequence ID" value="EJF90374.1"/>
    <property type="molecule type" value="Genomic_DNA"/>
</dbReference>
<dbReference type="STRING" id="1094558.ME5_00775"/>
<name>J0R405_9HYPH</name>
<keyword evidence="1" id="KW-0520">NAD</keyword>
<protein>
    <recommendedName>
        <fullName evidence="4">NAD-dependent epimerase/dehydratase domain-containing protein</fullName>
    </recommendedName>
</protein>
<accession>J0R405</accession>
<dbReference type="HOGENOM" id="CLU_007383_11_3_5"/>
<proteinExistence type="predicted"/>
<dbReference type="CDD" id="cd05266">
    <property type="entry name" value="SDR_a4"/>
    <property type="match status" value="1"/>
</dbReference>
<dbReference type="AlphaFoldDB" id="J0R405"/>
<gene>
    <name evidence="2" type="ORF">ME5_00775</name>
</gene>
<dbReference type="InterPro" id="IPR036291">
    <property type="entry name" value="NAD(P)-bd_dom_sf"/>
</dbReference>
<evidence type="ECO:0000313" key="3">
    <source>
        <dbReference type="Proteomes" id="UP000008952"/>
    </source>
</evidence>
<evidence type="ECO:0000313" key="2">
    <source>
        <dbReference type="EMBL" id="EJF90374.1"/>
    </source>
</evidence>
<dbReference type="RefSeq" id="WP_008038613.1">
    <property type="nucleotide sequence ID" value="NZ_JH725147.1"/>
</dbReference>
<dbReference type="OrthoDB" id="9808276at2"/>
<sequence length="284" mass="32483">MRFFIFGAGYSACAFARQSNADFYGTTRSENRFSDLEKANIKPLIFPNYNSQTNLENTLNQITHLIISIPPDETGDSLLRQSSLLDHTKKLEWIGYLSTIGVYGDHQGKWIDETAPCYPKLERNKARLQAENEWTEFAKLKNIPLAILRLGGIYGPGRNAFIKLTENKARRIIKKDQVFNRIHSDDIAGILNLFSQNKVRGIYNLVDCEPAPPQDVITYASTLMGMIPPIEQSFEEATMSSMARSFYNDNKRISNRKLRSIGYLFKYQNYQLALDAMWASGNWK</sequence>
<dbReference type="Gene3D" id="3.40.50.720">
    <property type="entry name" value="NAD(P)-binding Rossmann-like Domain"/>
    <property type="match status" value="1"/>
</dbReference>
<dbReference type="SUPFAM" id="SSF51735">
    <property type="entry name" value="NAD(P)-binding Rossmann-fold domains"/>
    <property type="match status" value="1"/>
</dbReference>